<keyword evidence="7 10" id="KW-0249">Electron transport</keyword>
<feature type="transmembrane region" description="Helical" evidence="12">
    <location>
        <begin position="235"/>
        <end position="255"/>
    </location>
</feature>
<evidence type="ECO:0000313" key="17">
    <source>
        <dbReference type="Proteomes" id="UP000236731"/>
    </source>
</evidence>
<feature type="domain" description="Cytochrome oxidase subunit II transmembrane region profile" evidence="15">
    <location>
        <begin position="167"/>
        <end position="262"/>
    </location>
</feature>
<evidence type="ECO:0000256" key="4">
    <source>
        <dbReference type="ARBA" id="ARBA00022660"/>
    </source>
</evidence>
<dbReference type="Pfam" id="PF02790">
    <property type="entry name" value="COX2_TM"/>
    <property type="match status" value="1"/>
</dbReference>
<dbReference type="PROSITE" id="PS50857">
    <property type="entry name" value="COX2_CUA"/>
    <property type="match status" value="1"/>
</dbReference>
<dbReference type="EMBL" id="FNUT01000001">
    <property type="protein sequence ID" value="SEF48388.1"/>
    <property type="molecule type" value="Genomic_DNA"/>
</dbReference>
<evidence type="ECO:0000256" key="2">
    <source>
        <dbReference type="ARBA" id="ARBA00007866"/>
    </source>
</evidence>
<dbReference type="InterPro" id="IPR011759">
    <property type="entry name" value="Cyt_c_oxidase_su2_TM_dom"/>
</dbReference>
<evidence type="ECO:0000256" key="5">
    <source>
        <dbReference type="ARBA" id="ARBA00022692"/>
    </source>
</evidence>
<feature type="transmembrane region" description="Helical" evidence="12">
    <location>
        <begin position="105"/>
        <end position="129"/>
    </location>
</feature>
<organism evidence="16 17">
    <name type="scientific">Sphingobacterium lactis</name>
    <dbReference type="NCBI Taxonomy" id="797291"/>
    <lineage>
        <taxon>Bacteria</taxon>
        <taxon>Pseudomonadati</taxon>
        <taxon>Bacteroidota</taxon>
        <taxon>Sphingobacteriia</taxon>
        <taxon>Sphingobacteriales</taxon>
        <taxon>Sphingobacteriaceae</taxon>
        <taxon>Sphingobacterium</taxon>
    </lineage>
</organism>
<comment type="similarity">
    <text evidence="2 10">Belongs to the cytochrome c oxidase subunit 2 family.</text>
</comment>
<evidence type="ECO:0000256" key="8">
    <source>
        <dbReference type="ARBA" id="ARBA00022989"/>
    </source>
</evidence>
<keyword evidence="9 12" id="KW-0472">Membrane</keyword>
<feature type="chain" id="PRO_5009283896" description="Cytochrome c oxidase subunit 2" evidence="13">
    <location>
        <begin position="30"/>
        <end position="451"/>
    </location>
</feature>
<comment type="subcellular location">
    <subcellularLocation>
        <location evidence="10">Cell membrane</location>
        <topology evidence="10">Multi-pass membrane protein</topology>
    </subcellularLocation>
    <subcellularLocation>
        <location evidence="1">Membrane</location>
        <topology evidence="1">Multi-pass membrane protein</topology>
    </subcellularLocation>
</comment>
<evidence type="ECO:0000259" key="14">
    <source>
        <dbReference type="PROSITE" id="PS50857"/>
    </source>
</evidence>
<evidence type="ECO:0000256" key="9">
    <source>
        <dbReference type="ARBA" id="ARBA00023136"/>
    </source>
</evidence>
<dbReference type="GO" id="GO:0042773">
    <property type="term" value="P:ATP synthesis coupled electron transport"/>
    <property type="evidence" value="ECO:0007669"/>
    <property type="project" value="TreeGrafter"/>
</dbReference>
<keyword evidence="4 10" id="KW-0679">Respiratory chain</keyword>
<sequence>MKFKLHNRFKSLLGGLLAINLFFAAPAMASIQDQAADTATVEQAAPAATDTAAADSAVTAPADSAAAPAATDSASVSASSTSGSTTAAAPAKEEKKIDPQVYKNLTYYILLFLVVCTVFAVIGKVHSIYVLTKRVNGKYNPLANNNVQAVLLLVFLVVFLGFVYYGYAVWGDWSWRPAATEHGKDIDRMFIITTVIITIVLVLVHILLLGFSFLYRMRAKRTAYFYPHNDAIERLWTIVPAVVLTILVLFGFFTWRSITNIPEELKKSALQIEVLGEQFQWTVRYPGSDGEFGKRNYKLTTPLNSYGIDFNDKTAWDDIKGEEIVIPVNKPVRFHILSKDIIHSFYIPDFRVQINAVPGMTNYFQFTPTITTDEMRDKMNDPQYNFVMLCAKICGESHYNMQKNVRVVTEAEYKEWLSKQGKFFTEDLQKEFAQTEGENTAKDNRIAASLN</sequence>
<dbReference type="Proteomes" id="UP000236731">
    <property type="component" value="Unassembled WGS sequence"/>
</dbReference>
<dbReference type="InterPro" id="IPR036257">
    <property type="entry name" value="Cyt_c_oxidase_su2_TM_sf"/>
</dbReference>
<evidence type="ECO:0000256" key="3">
    <source>
        <dbReference type="ARBA" id="ARBA00022448"/>
    </source>
</evidence>
<dbReference type="GO" id="GO:0005886">
    <property type="term" value="C:plasma membrane"/>
    <property type="evidence" value="ECO:0007669"/>
    <property type="project" value="UniProtKB-SubCell"/>
</dbReference>
<dbReference type="InterPro" id="IPR008972">
    <property type="entry name" value="Cupredoxin"/>
</dbReference>
<keyword evidence="3 10" id="KW-0813">Transport</keyword>
<dbReference type="Gene3D" id="1.10.287.90">
    <property type="match status" value="1"/>
</dbReference>
<dbReference type="InterPro" id="IPR002429">
    <property type="entry name" value="CcO_II-like_C"/>
</dbReference>
<feature type="transmembrane region" description="Helical" evidence="12">
    <location>
        <begin position="150"/>
        <end position="170"/>
    </location>
</feature>
<comment type="catalytic activity">
    <reaction evidence="11">
        <text>4 Fe(II)-[cytochrome c] + O2 + 8 H(+)(in) = 4 Fe(III)-[cytochrome c] + 2 H2O + 4 H(+)(out)</text>
        <dbReference type="Rhea" id="RHEA:11436"/>
        <dbReference type="Rhea" id="RHEA-COMP:10350"/>
        <dbReference type="Rhea" id="RHEA-COMP:14399"/>
        <dbReference type="ChEBI" id="CHEBI:15377"/>
        <dbReference type="ChEBI" id="CHEBI:15378"/>
        <dbReference type="ChEBI" id="CHEBI:15379"/>
        <dbReference type="ChEBI" id="CHEBI:29033"/>
        <dbReference type="ChEBI" id="CHEBI:29034"/>
        <dbReference type="EC" id="7.1.1.9"/>
    </reaction>
</comment>
<keyword evidence="5 10" id="KW-0812">Transmembrane</keyword>
<gene>
    <name evidence="16" type="ORF">SAMN05421877_101227</name>
</gene>
<evidence type="ECO:0000256" key="13">
    <source>
        <dbReference type="SAM" id="SignalP"/>
    </source>
</evidence>
<dbReference type="Gene3D" id="2.60.40.420">
    <property type="entry name" value="Cupredoxins - blue copper proteins"/>
    <property type="match status" value="1"/>
</dbReference>
<evidence type="ECO:0000256" key="11">
    <source>
        <dbReference type="RuleBase" id="RU004024"/>
    </source>
</evidence>
<feature type="transmembrane region" description="Helical" evidence="12">
    <location>
        <begin position="190"/>
        <end position="215"/>
    </location>
</feature>
<keyword evidence="6" id="KW-1278">Translocase</keyword>
<dbReference type="SUPFAM" id="SSF81464">
    <property type="entry name" value="Cytochrome c oxidase subunit II-like, transmembrane region"/>
    <property type="match status" value="1"/>
</dbReference>
<keyword evidence="17" id="KW-1185">Reference proteome</keyword>
<keyword evidence="11" id="KW-0186">Copper</keyword>
<evidence type="ECO:0000259" key="15">
    <source>
        <dbReference type="PROSITE" id="PS50999"/>
    </source>
</evidence>
<keyword evidence="8 12" id="KW-1133">Transmembrane helix</keyword>
<dbReference type="OrthoDB" id="9781261at2"/>
<keyword evidence="11" id="KW-0479">Metal-binding</keyword>
<evidence type="ECO:0000256" key="10">
    <source>
        <dbReference type="RuleBase" id="RU000456"/>
    </source>
</evidence>
<comment type="cofactor">
    <cofactor evidence="11">
        <name>Cu cation</name>
        <dbReference type="ChEBI" id="CHEBI:23378"/>
    </cofactor>
    <text evidence="11">Binds a copper A center.</text>
</comment>
<proteinExistence type="inferred from homology"/>
<keyword evidence="13" id="KW-0732">Signal</keyword>
<accession>A0A1H5SEK7</accession>
<feature type="signal peptide" evidence="13">
    <location>
        <begin position="1"/>
        <end position="29"/>
    </location>
</feature>
<dbReference type="InterPro" id="IPR045187">
    <property type="entry name" value="CcO_II"/>
</dbReference>
<evidence type="ECO:0000256" key="6">
    <source>
        <dbReference type="ARBA" id="ARBA00022967"/>
    </source>
</evidence>
<feature type="domain" description="Cytochrome oxidase subunit II copper A binding" evidence="14">
    <location>
        <begin position="267"/>
        <end position="419"/>
    </location>
</feature>
<comment type="function">
    <text evidence="11">Subunits I and II form the functional core of the enzyme complex. Electrons originating in cytochrome c are transferred via heme a and Cu(A) to the binuclear center formed by heme a3 and Cu(B).</text>
</comment>
<dbReference type="EC" id="7.1.1.9" evidence="11"/>
<dbReference type="RefSeq" id="WP_103904887.1">
    <property type="nucleotide sequence ID" value="NZ_CP049246.1"/>
</dbReference>
<protein>
    <recommendedName>
        <fullName evidence="11">Cytochrome c oxidase subunit 2</fullName>
        <ecNumber evidence="11">7.1.1.9</ecNumber>
    </recommendedName>
</protein>
<dbReference type="Pfam" id="PF00116">
    <property type="entry name" value="COX2"/>
    <property type="match status" value="1"/>
</dbReference>
<dbReference type="PROSITE" id="PS50999">
    <property type="entry name" value="COX2_TM"/>
    <property type="match status" value="1"/>
</dbReference>
<dbReference type="SUPFAM" id="SSF49503">
    <property type="entry name" value="Cupredoxins"/>
    <property type="match status" value="1"/>
</dbReference>
<dbReference type="GO" id="GO:0004129">
    <property type="term" value="F:cytochrome-c oxidase activity"/>
    <property type="evidence" value="ECO:0007669"/>
    <property type="project" value="UniProtKB-EC"/>
</dbReference>
<evidence type="ECO:0000256" key="12">
    <source>
        <dbReference type="SAM" id="Phobius"/>
    </source>
</evidence>
<dbReference type="GO" id="GO:0005507">
    <property type="term" value="F:copper ion binding"/>
    <property type="evidence" value="ECO:0007669"/>
    <property type="project" value="InterPro"/>
</dbReference>
<evidence type="ECO:0000256" key="7">
    <source>
        <dbReference type="ARBA" id="ARBA00022982"/>
    </source>
</evidence>
<name>A0A1H5SEK7_9SPHI</name>
<dbReference type="AlphaFoldDB" id="A0A1H5SEK7"/>
<evidence type="ECO:0000313" key="16">
    <source>
        <dbReference type="EMBL" id="SEF48388.1"/>
    </source>
</evidence>
<evidence type="ECO:0000256" key="1">
    <source>
        <dbReference type="ARBA" id="ARBA00004141"/>
    </source>
</evidence>
<reference evidence="17" key="1">
    <citation type="submission" date="2016-10" db="EMBL/GenBank/DDBJ databases">
        <authorList>
            <person name="Varghese N."/>
            <person name="Submissions S."/>
        </authorList>
    </citation>
    <scope>NUCLEOTIDE SEQUENCE [LARGE SCALE GENOMIC DNA]</scope>
    <source>
        <strain evidence="17">DSM 22361</strain>
    </source>
</reference>
<dbReference type="PANTHER" id="PTHR22888:SF9">
    <property type="entry name" value="CYTOCHROME C OXIDASE SUBUNIT 2"/>
    <property type="match status" value="1"/>
</dbReference>
<dbReference type="PANTHER" id="PTHR22888">
    <property type="entry name" value="CYTOCHROME C OXIDASE, SUBUNIT II"/>
    <property type="match status" value="1"/>
</dbReference>